<accession>A0A7X2IQ81</accession>
<sequence length="224" mass="23977">MARNPDITDIFLLPGEYFVGGAGHRIRTLLGSCVSITLWHPVRKIGTMSHFLLSSRNQDKSEGLNSRYGEEALELMLSELRAIGVDPTECQAKIFGGGQMFPGTSQGIGRQNGEVALRLLRAHGITVVSESLYGAGHRSVIFDIASGNVWSRHVAPGQFAEVREELQVEARVGHAGRAGKHATLTQAACQQAVEALVQAAQPDGAAAGKGKRTVTSALRFFSLT</sequence>
<dbReference type="CDD" id="cd16352">
    <property type="entry name" value="CheD"/>
    <property type="match status" value="1"/>
</dbReference>
<keyword evidence="2 3" id="KW-0378">Hydrolase</keyword>
<dbReference type="EC" id="3.5.1.44" evidence="3"/>
<name>A0A7X2IQ81_9BURK</name>
<dbReference type="GO" id="GO:0050568">
    <property type="term" value="F:protein-glutamine glutaminase activity"/>
    <property type="evidence" value="ECO:0007669"/>
    <property type="project" value="UniProtKB-UniRule"/>
</dbReference>
<dbReference type="SUPFAM" id="SSF64438">
    <property type="entry name" value="CNF1/YfiH-like putative cysteine hydrolases"/>
    <property type="match status" value="1"/>
</dbReference>
<evidence type="ECO:0000313" key="4">
    <source>
        <dbReference type="EMBL" id="MRV74036.1"/>
    </source>
</evidence>
<comment type="caution">
    <text evidence="4">The sequence shown here is derived from an EMBL/GenBank/DDBJ whole genome shotgun (WGS) entry which is preliminary data.</text>
</comment>
<dbReference type="PANTHER" id="PTHR35147:SF3">
    <property type="entry name" value="CHEMORECEPTOR GLUTAMINE DEAMIDASE CHED 1-RELATED"/>
    <property type="match status" value="1"/>
</dbReference>
<keyword evidence="1 3" id="KW-0145">Chemotaxis</keyword>
<dbReference type="RefSeq" id="WP_154377243.1">
    <property type="nucleotide sequence ID" value="NZ_WKJJ01000013.1"/>
</dbReference>
<gene>
    <name evidence="3" type="primary">cheD</name>
    <name evidence="4" type="ORF">GJ700_20210</name>
</gene>
<dbReference type="InterPro" id="IPR038592">
    <property type="entry name" value="CheD-like_sf"/>
</dbReference>
<dbReference type="Proteomes" id="UP000446768">
    <property type="component" value="Unassembled WGS sequence"/>
</dbReference>
<dbReference type="GO" id="GO:0006935">
    <property type="term" value="P:chemotaxis"/>
    <property type="evidence" value="ECO:0007669"/>
    <property type="project" value="UniProtKB-UniRule"/>
</dbReference>
<reference evidence="4 5" key="1">
    <citation type="submission" date="2019-11" db="EMBL/GenBank/DDBJ databases">
        <title>Novel species isolated from a subtropical stream in China.</title>
        <authorList>
            <person name="Lu H."/>
        </authorList>
    </citation>
    <scope>NUCLEOTIDE SEQUENCE [LARGE SCALE GENOMIC DNA]</scope>
    <source>
        <strain evidence="4 5">FT92W</strain>
    </source>
</reference>
<dbReference type="Gene3D" id="3.30.1330.200">
    <property type="match status" value="1"/>
</dbReference>
<comment type="catalytic activity">
    <reaction evidence="3">
        <text>L-glutaminyl-[protein] + H2O = L-glutamyl-[protein] + NH4(+)</text>
        <dbReference type="Rhea" id="RHEA:16441"/>
        <dbReference type="Rhea" id="RHEA-COMP:10207"/>
        <dbReference type="Rhea" id="RHEA-COMP:10208"/>
        <dbReference type="ChEBI" id="CHEBI:15377"/>
        <dbReference type="ChEBI" id="CHEBI:28938"/>
        <dbReference type="ChEBI" id="CHEBI:29973"/>
        <dbReference type="ChEBI" id="CHEBI:30011"/>
        <dbReference type="EC" id="3.5.1.44"/>
    </reaction>
</comment>
<evidence type="ECO:0000256" key="3">
    <source>
        <dbReference type="HAMAP-Rule" id="MF_01440"/>
    </source>
</evidence>
<organism evidence="4 5">
    <name type="scientific">Pseudoduganella rivuli</name>
    <dbReference type="NCBI Taxonomy" id="2666085"/>
    <lineage>
        <taxon>Bacteria</taxon>
        <taxon>Pseudomonadati</taxon>
        <taxon>Pseudomonadota</taxon>
        <taxon>Betaproteobacteria</taxon>
        <taxon>Burkholderiales</taxon>
        <taxon>Oxalobacteraceae</taxon>
        <taxon>Telluria group</taxon>
        <taxon>Pseudoduganella</taxon>
    </lineage>
</organism>
<dbReference type="InterPro" id="IPR011324">
    <property type="entry name" value="Cytotoxic_necrot_fac-like_cat"/>
</dbReference>
<evidence type="ECO:0000256" key="2">
    <source>
        <dbReference type="ARBA" id="ARBA00022801"/>
    </source>
</evidence>
<dbReference type="InterPro" id="IPR005659">
    <property type="entry name" value="Chemorcpt_Glu_NH3ase_CheD"/>
</dbReference>
<keyword evidence="5" id="KW-1185">Reference proteome</keyword>
<dbReference type="AlphaFoldDB" id="A0A7X2IQ81"/>
<dbReference type="Pfam" id="PF03975">
    <property type="entry name" value="CheD"/>
    <property type="match status" value="1"/>
</dbReference>
<protein>
    <recommendedName>
        <fullName evidence="3">Probable chemoreceptor glutamine deamidase CheD</fullName>
        <ecNumber evidence="3">3.5.1.44</ecNumber>
    </recommendedName>
</protein>
<dbReference type="HAMAP" id="MF_01440">
    <property type="entry name" value="CheD"/>
    <property type="match status" value="1"/>
</dbReference>
<evidence type="ECO:0000256" key="1">
    <source>
        <dbReference type="ARBA" id="ARBA00022500"/>
    </source>
</evidence>
<dbReference type="EMBL" id="WKJJ01000013">
    <property type="protein sequence ID" value="MRV74036.1"/>
    <property type="molecule type" value="Genomic_DNA"/>
</dbReference>
<evidence type="ECO:0000313" key="5">
    <source>
        <dbReference type="Proteomes" id="UP000446768"/>
    </source>
</evidence>
<proteinExistence type="inferred from homology"/>
<comment type="similarity">
    <text evidence="3">Belongs to the CheD family.</text>
</comment>
<dbReference type="PANTHER" id="PTHR35147">
    <property type="entry name" value="CHEMORECEPTOR GLUTAMINE DEAMIDASE CHED-RELATED"/>
    <property type="match status" value="1"/>
</dbReference>
<comment type="function">
    <text evidence="3">Probably deamidates glutamine residues to glutamate on methyl-accepting chemotaxis receptors (MCPs), playing an important role in chemotaxis.</text>
</comment>